<comment type="similarity">
    <text evidence="2">Belongs to the protein prenyltransferase subunit alpha family.</text>
</comment>
<dbReference type="EC" id="2.5.1.58" evidence="4"/>
<dbReference type="EC" id="2.5.1.59" evidence="3"/>
<organism evidence="14 15">
    <name type="scientific">Cyanidium caldarium</name>
    <name type="common">Red alga</name>
    <dbReference type="NCBI Taxonomy" id="2771"/>
    <lineage>
        <taxon>Eukaryota</taxon>
        <taxon>Rhodophyta</taxon>
        <taxon>Bangiophyceae</taxon>
        <taxon>Cyanidiales</taxon>
        <taxon>Cyanidiaceae</taxon>
        <taxon>Cyanidium</taxon>
    </lineage>
</organism>
<evidence type="ECO:0000256" key="6">
    <source>
        <dbReference type="ARBA" id="ARBA00022679"/>
    </source>
</evidence>
<gene>
    <name evidence="14" type="ORF">CDCA_CDCA03G0949</name>
</gene>
<evidence type="ECO:0000313" key="14">
    <source>
        <dbReference type="EMBL" id="KAK4534924.1"/>
    </source>
</evidence>
<evidence type="ECO:0000256" key="3">
    <source>
        <dbReference type="ARBA" id="ARBA00012700"/>
    </source>
</evidence>
<protein>
    <recommendedName>
        <fullName evidence="9">Protein farnesyltransferase/geranylgeranyltransferase type-1 subunit alpha</fullName>
        <ecNumber evidence="4">2.5.1.58</ecNumber>
        <ecNumber evidence="3">2.5.1.59</ecNumber>
    </recommendedName>
    <alternativeName>
        <fullName evidence="12">CAAX farnesyltransferase subunit alpha</fullName>
    </alternativeName>
    <alternativeName>
        <fullName evidence="11">FTase-alpha</fullName>
    </alternativeName>
    <alternativeName>
        <fullName evidence="10">Ras proteins prenyltransferase subunit alpha</fullName>
    </alternativeName>
    <alternativeName>
        <fullName evidence="13">Type I protein geranyl-geranyltransferase subunit alpha</fullName>
    </alternativeName>
</protein>
<dbReference type="GO" id="GO:0004662">
    <property type="term" value="F:CAAX-protein geranylgeranyltransferase activity"/>
    <property type="evidence" value="ECO:0007669"/>
    <property type="project" value="UniProtKB-EC"/>
</dbReference>
<comment type="caution">
    <text evidence="14">The sequence shown here is derived from an EMBL/GenBank/DDBJ whole genome shotgun (WGS) entry which is preliminary data.</text>
</comment>
<sequence length="205" mass="24309">MLRMEGAEALRKARREGRGHVDRLRAVIAANPADYTAWEWLRECDVVDWEFADTACWENPKNYQTWQHRRCLLMKLLVGADADALQAVAEREYGFLDAFLDDVDNAKNYHAYSHRQWLIQQRRLTGDARLIRELDDFTARHVERDPLNNSAWQHRWAVHQELQRRGRLHEHYRDALAQRLHDDGATFEPVTTYLHSIRRLLQPNT</sequence>
<accession>A0AAV9IRP0</accession>
<reference evidence="14 15" key="1">
    <citation type="submission" date="2022-07" db="EMBL/GenBank/DDBJ databases">
        <title>Genome-wide signatures of adaptation to extreme environments.</title>
        <authorList>
            <person name="Cho C.H."/>
            <person name="Yoon H.S."/>
        </authorList>
    </citation>
    <scope>NUCLEOTIDE SEQUENCE [LARGE SCALE GENOMIC DNA]</scope>
    <source>
        <strain evidence="14 15">DBV 063 E5</strain>
    </source>
</reference>
<evidence type="ECO:0000256" key="1">
    <source>
        <dbReference type="ARBA" id="ARBA00001946"/>
    </source>
</evidence>
<evidence type="ECO:0000256" key="8">
    <source>
        <dbReference type="ARBA" id="ARBA00022842"/>
    </source>
</evidence>
<dbReference type="GO" id="GO:0005953">
    <property type="term" value="C:CAAX-protein geranylgeranyltransferase complex"/>
    <property type="evidence" value="ECO:0007669"/>
    <property type="project" value="TreeGrafter"/>
</dbReference>
<evidence type="ECO:0000256" key="10">
    <source>
        <dbReference type="ARBA" id="ARBA00041392"/>
    </source>
</evidence>
<evidence type="ECO:0000256" key="7">
    <source>
        <dbReference type="ARBA" id="ARBA00022737"/>
    </source>
</evidence>
<proteinExistence type="inferred from homology"/>
<keyword evidence="7" id="KW-0677">Repeat</keyword>
<evidence type="ECO:0000256" key="11">
    <source>
        <dbReference type="ARBA" id="ARBA00042436"/>
    </source>
</evidence>
<dbReference type="GO" id="GO:0004660">
    <property type="term" value="F:protein farnesyltransferase activity"/>
    <property type="evidence" value="ECO:0007669"/>
    <property type="project" value="UniProtKB-EC"/>
</dbReference>
<dbReference type="GO" id="GO:0005965">
    <property type="term" value="C:protein farnesyltransferase complex"/>
    <property type="evidence" value="ECO:0007669"/>
    <property type="project" value="TreeGrafter"/>
</dbReference>
<dbReference type="InterPro" id="IPR002088">
    <property type="entry name" value="Prenyl_trans_a"/>
</dbReference>
<dbReference type="PANTHER" id="PTHR11129">
    <property type="entry name" value="PROTEIN FARNESYLTRANSFERASE ALPHA SUBUNIT/RAB GERANYLGERANYL TRANSFERASE ALPHA SUBUNIT"/>
    <property type="match status" value="1"/>
</dbReference>
<dbReference type="EMBL" id="JANCYW010000003">
    <property type="protein sequence ID" value="KAK4534924.1"/>
    <property type="molecule type" value="Genomic_DNA"/>
</dbReference>
<dbReference type="PANTHER" id="PTHR11129:SF1">
    <property type="entry name" value="PROTEIN FARNESYLTRANSFERASE_GERANYLGERANYLTRANSFERASE TYPE-1 SUBUNIT ALPHA"/>
    <property type="match status" value="1"/>
</dbReference>
<dbReference type="Proteomes" id="UP001301350">
    <property type="component" value="Unassembled WGS sequence"/>
</dbReference>
<evidence type="ECO:0000256" key="5">
    <source>
        <dbReference type="ARBA" id="ARBA00022602"/>
    </source>
</evidence>
<dbReference type="Pfam" id="PF01239">
    <property type="entry name" value="PPTA"/>
    <property type="match status" value="3"/>
</dbReference>
<comment type="cofactor">
    <cofactor evidence="1">
        <name>Mg(2+)</name>
        <dbReference type="ChEBI" id="CHEBI:18420"/>
    </cofactor>
</comment>
<dbReference type="AlphaFoldDB" id="A0AAV9IRP0"/>
<dbReference type="Gene3D" id="1.25.40.120">
    <property type="entry name" value="Protein prenylyltransferase"/>
    <property type="match status" value="1"/>
</dbReference>
<evidence type="ECO:0000256" key="9">
    <source>
        <dbReference type="ARBA" id="ARBA00040965"/>
    </source>
</evidence>
<evidence type="ECO:0000256" key="4">
    <source>
        <dbReference type="ARBA" id="ARBA00012702"/>
    </source>
</evidence>
<dbReference type="SUPFAM" id="SSF48439">
    <property type="entry name" value="Protein prenylyltransferase"/>
    <property type="match status" value="1"/>
</dbReference>
<name>A0AAV9IRP0_CYACA</name>
<keyword evidence="15" id="KW-1185">Reference proteome</keyword>
<evidence type="ECO:0000256" key="13">
    <source>
        <dbReference type="ARBA" id="ARBA00043219"/>
    </source>
</evidence>
<keyword evidence="6" id="KW-0808">Transferase</keyword>
<evidence type="ECO:0000256" key="12">
    <source>
        <dbReference type="ARBA" id="ARBA00043086"/>
    </source>
</evidence>
<keyword evidence="8" id="KW-0460">Magnesium</keyword>
<keyword evidence="5" id="KW-0637">Prenyltransferase</keyword>
<dbReference type="PROSITE" id="PS51147">
    <property type="entry name" value="PFTA"/>
    <property type="match status" value="1"/>
</dbReference>
<evidence type="ECO:0000256" key="2">
    <source>
        <dbReference type="ARBA" id="ARBA00006734"/>
    </source>
</evidence>
<evidence type="ECO:0000313" key="15">
    <source>
        <dbReference type="Proteomes" id="UP001301350"/>
    </source>
</evidence>